<dbReference type="Proteomes" id="UP000887576">
    <property type="component" value="Unplaced"/>
</dbReference>
<accession>A0AC34REL8</accession>
<organism evidence="1 2">
    <name type="scientific">Panagrolaimus sp. JU765</name>
    <dbReference type="NCBI Taxonomy" id="591449"/>
    <lineage>
        <taxon>Eukaryota</taxon>
        <taxon>Metazoa</taxon>
        <taxon>Ecdysozoa</taxon>
        <taxon>Nematoda</taxon>
        <taxon>Chromadorea</taxon>
        <taxon>Rhabditida</taxon>
        <taxon>Tylenchina</taxon>
        <taxon>Panagrolaimomorpha</taxon>
        <taxon>Panagrolaimoidea</taxon>
        <taxon>Panagrolaimidae</taxon>
        <taxon>Panagrolaimus</taxon>
    </lineage>
</organism>
<sequence>MSDAFEFMDAVQLKYPENFEALITSKKWKERFDVIEELLNTCKKNPKLDPKADYIDLIEHLKFIVQKDANINVQAAAVKLVNALAYGLRSKFAHHAPQFFPLMFERFKEKKALLRDPLAECCDYLAEMINLENILDDITAAMGKPNPNIKQQVDQFLFRQLVRFSPAEQPKKLIKVIVPVLLKHAEDSDKDVRDCSCLTLGGVLRLTSDAIFQQLAGDLANDANKMAKVKEGKENAEKEYASNQAAKQEAAGVSVPPVQSAPAAASGSTTV</sequence>
<proteinExistence type="predicted"/>
<evidence type="ECO:0000313" key="1">
    <source>
        <dbReference type="Proteomes" id="UP000887576"/>
    </source>
</evidence>
<reference evidence="2" key="1">
    <citation type="submission" date="2022-11" db="UniProtKB">
        <authorList>
            <consortium name="WormBaseParasite"/>
        </authorList>
    </citation>
    <scope>IDENTIFICATION</scope>
</reference>
<dbReference type="WBParaSite" id="JU765_v2.g6002.t1">
    <property type="protein sequence ID" value="JU765_v2.g6002.t1"/>
    <property type="gene ID" value="JU765_v2.g6002"/>
</dbReference>
<name>A0AC34REL8_9BILA</name>
<protein>
    <submittedName>
        <fullName evidence="2">TOG domain-containing protein</fullName>
    </submittedName>
</protein>
<evidence type="ECO:0000313" key="2">
    <source>
        <dbReference type="WBParaSite" id="JU765_v2.g6002.t1"/>
    </source>
</evidence>